<evidence type="ECO:0000259" key="1">
    <source>
        <dbReference type="Pfam" id="PF00691"/>
    </source>
</evidence>
<dbReference type="OrthoDB" id="329053at2"/>
<keyword evidence="3" id="KW-1185">Reference proteome</keyword>
<dbReference type="EMBL" id="RQGG01000047">
    <property type="protein sequence ID" value="TGL48162.1"/>
    <property type="molecule type" value="Genomic_DNA"/>
</dbReference>
<gene>
    <name evidence="2" type="ORF">EHQ59_16130</name>
</gene>
<feature type="domain" description="OmpA-like" evidence="1">
    <location>
        <begin position="154"/>
        <end position="247"/>
    </location>
</feature>
<accession>A0A4R9JPB7</accession>
<dbReference type="Gene3D" id="3.30.1330.60">
    <property type="entry name" value="OmpA-like domain"/>
    <property type="match status" value="1"/>
</dbReference>
<sequence>MMEKSMKANWKQTLSCLCIGILSMACSWNGIPLEKKKHIPITVNQSCDTKLETRTYRVLFLLPIYTQNIGMDSNLNPTDTFVVETNAYAKPLDILYTTLGFLISFTSSSEISLVCPKQIVVDSLIKQNPNQGQSSKFSFWQANGSASPIQSISFPPDDYKLTEETKEKLILLSRELLKSETNFKIILVGKSHTTGDIAYQTRLVKRRFDEIRQILVLESISDDKISSFMSERENKNASTDKPEENQAAISIYLVKD</sequence>
<reference evidence="2" key="1">
    <citation type="journal article" date="2019" name="PLoS Negl. Trop. Dis.">
        <title>Revisiting the worldwide diversity of Leptospira species in the environment.</title>
        <authorList>
            <person name="Vincent A.T."/>
            <person name="Schiettekatte O."/>
            <person name="Bourhy P."/>
            <person name="Veyrier F.J."/>
            <person name="Picardeau M."/>
        </authorList>
    </citation>
    <scope>NUCLEOTIDE SEQUENCE [LARGE SCALE GENOMIC DNA]</scope>
    <source>
        <strain evidence="2">201702454</strain>
    </source>
</reference>
<dbReference type="SUPFAM" id="SSF103088">
    <property type="entry name" value="OmpA-like"/>
    <property type="match status" value="1"/>
</dbReference>
<dbReference type="InterPro" id="IPR006665">
    <property type="entry name" value="OmpA-like"/>
</dbReference>
<proteinExistence type="predicted"/>
<dbReference type="AlphaFoldDB" id="A0A4R9JPB7"/>
<dbReference type="Pfam" id="PF00691">
    <property type="entry name" value="OmpA"/>
    <property type="match status" value="1"/>
</dbReference>
<evidence type="ECO:0000313" key="2">
    <source>
        <dbReference type="EMBL" id="TGL48162.1"/>
    </source>
</evidence>
<evidence type="ECO:0000313" key="3">
    <source>
        <dbReference type="Proteomes" id="UP000297609"/>
    </source>
</evidence>
<name>A0A4R9JPB7_9LEPT</name>
<protein>
    <submittedName>
        <fullName evidence="2">Cell envelope biogenesis protein OmpA</fullName>
    </submittedName>
</protein>
<dbReference type="Proteomes" id="UP000297609">
    <property type="component" value="Unassembled WGS sequence"/>
</dbReference>
<comment type="caution">
    <text evidence="2">The sequence shown here is derived from an EMBL/GenBank/DDBJ whole genome shotgun (WGS) entry which is preliminary data.</text>
</comment>
<dbReference type="InterPro" id="IPR036737">
    <property type="entry name" value="OmpA-like_sf"/>
</dbReference>
<organism evidence="2 3">
    <name type="scientific">Leptospira kemamanensis</name>
    <dbReference type="NCBI Taxonomy" id="2484942"/>
    <lineage>
        <taxon>Bacteria</taxon>
        <taxon>Pseudomonadati</taxon>
        <taxon>Spirochaetota</taxon>
        <taxon>Spirochaetia</taxon>
        <taxon>Leptospirales</taxon>
        <taxon>Leptospiraceae</taxon>
        <taxon>Leptospira</taxon>
    </lineage>
</organism>
<dbReference type="PROSITE" id="PS51257">
    <property type="entry name" value="PROKAR_LIPOPROTEIN"/>
    <property type="match status" value="1"/>
</dbReference>